<feature type="compositionally biased region" description="Basic and acidic residues" evidence="2">
    <location>
        <begin position="66"/>
        <end position="83"/>
    </location>
</feature>
<dbReference type="Proteomes" id="UP000827549">
    <property type="component" value="Chromosome 3"/>
</dbReference>
<proteinExistence type="predicted"/>
<keyword evidence="1" id="KW-0479">Metal-binding</keyword>
<feature type="domain" description="GATA-type" evidence="3">
    <location>
        <begin position="30"/>
        <end position="79"/>
    </location>
</feature>
<feature type="compositionally biased region" description="Basic residues" evidence="2">
    <location>
        <begin position="145"/>
        <end position="164"/>
    </location>
</feature>
<evidence type="ECO:0000256" key="2">
    <source>
        <dbReference type="SAM" id="MobiDB-lite"/>
    </source>
</evidence>
<keyword evidence="5" id="KW-1185">Reference proteome</keyword>
<evidence type="ECO:0000259" key="3">
    <source>
        <dbReference type="PROSITE" id="PS50114"/>
    </source>
</evidence>
<dbReference type="GO" id="GO:0008270">
    <property type="term" value="F:zinc ion binding"/>
    <property type="evidence" value="ECO:0007669"/>
    <property type="project" value="UniProtKB-KW"/>
</dbReference>
<dbReference type="AlphaFoldDB" id="A0AAF1BJX2"/>
<feature type="compositionally biased region" description="Polar residues" evidence="2">
    <location>
        <begin position="1"/>
        <end position="10"/>
    </location>
</feature>
<dbReference type="EMBL" id="CP086716">
    <property type="protein sequence ID" value="WOO80355.1"/>
    <property type="molecule type" value="Genomic_DNA"/>
</dbReference>
<feature type="compositionally biased region" description="Basic residues" evidence="2">
    <location>
        <begin position="11"/>
        <end position="20"/>
    </location>
</feature>
<protein>
    <recommendedName>
        <fullName evidence="3">GATA-type domain-containing protein</fullName>
    </recommendedName>
</protein>
<dbReference type="CDD" id="cd00202">
    <property type="entry name" value="ZnF_GATA"/>
    <property type="match status" value="1"/>
</dbReference>
<dbReference type="Pfam" id="PF00320">
    <property type="entry name" value="GATA"/>
    <property type="match status" value="1"/>
</dbReference>
<dbReference type="InterPro" id="IPR000679">
    <property type="entry name" value="Znf_GATA"/>
</dbReference>
<feature type="compositionally biased region" description="Basic and acidic residues" evidence="2">
    <location>
        <begin position="241"/>
        <end position="254"/>
    </location>
</feature>
<feature type="region of interest" description="Disordered" evidence="2">
    <location>
        <begin position="1"/>
        <end position="20"/>
    </location>
</feature>
<feature type="compositionally biased region" description="Low complexity" evidence="2">
    <location>
        <begin position="98"/>
        <end position="110"/>
    </location>
</feature>
<organism evidence="4 5">
    <name type="scientific">Vanrija pseudolonga</name>
    <dbReference type="NCBI Taxonomy" id="143232"/>
    <lineage>
        <taxon>Eukaryota</taxon>
        <taxon>Fungi</taxon>
        <taxon>Dikarya</taxon>
        <taxon>Basidiomycota</taxon>
        <taxon>Agaricomycotina</taxon>
        <taxon>Tremellomycetes</taxon>
        <taxon>Trichosporonales</taxon>
        <taxon>Trichosporonaceae</taxon>
        <taxon>Vanrija</taxon>
    </lineage>
</organism>
<accession>A0AAF1BJX2</accession>
<dbReference type="RefSeq" id="XP_062626387.1">
    <property type="nucleotide sequence ID" value="XM_062770403.1"/>
</dbReference>
<dbReference type="Gene3D" id="3.30.50.10">
    <property type="entry name" value="Erythroid Transcription Factor GATA-1, subunit A"/>
    <property type="match status" value="1"/>
</dbReference>
<dbReference type="PROSITE" id="PS50114">
    <property type="entry name" value="GATA_ZN_FINGER_2"/>
    <property type="match status" value="1"/>
</dbReference>
<keyword evidence="1" id="KW-0863">Zinc-finger</keyword>
<feature type="region of interest" description="Disordered" evidence="2">
    <location>
        <begin position="66"/>
        <end position="199"/>
    </location>
</feature>
<keyword evidence="1" id="KW-0862">Zinc</keyword>
<dbReference type="SUPFAM" id="SSF57716">
    <property type="entry name" value="Glucocorticoid receptor-like (DNA-binding domain)"/>
    <property type="match status" value="1"/>
</dbReference>
<sequence length="436" mass="47373">MTRTPSPNGNKRQRKTPRTVRRGFCANCGCDETQTQLWRSNPDDPENPNNMLCNACGLWVKEKGYQRPEQHWKHKTQCRDPKGPVRHRTPSDDEDDAPPGADGAASSTGGKKQGGASKAVHTQSKATNSASASAPAGTVTAAAGKTRKAPARARATKSMPKAKAKATAPTPATAPAPAPAPTARLPTPEPEVEKLDAPAVEDDGAAVLAAATTLLAFDRRNAPVLTSSPSKKRSYVEDDNEHGQHQYRPEAEARPAVEIREVDFSASKRSYNPAWMGDLRRRTSGSYAAGPRARVSCPNIARNEPHTPQHSTYNTQHYTHRAPQYATPYTSPQAPDNGVSSYPTPQSVMETPDLRARTLEETPVMNAADWFFGGGGAPHIRSSPPPMALPESEYSRNRYAPQTYAPEYPRHHALAPYHQSAYNGARVPNYSDYELV</sequence>
<gene>
    <name evidence="4" type="ORF">LOC62_03G003872</name>
</gene>
<feature type="compositionally biased region" description="Low complexity" evidence="2">
    <location>
        <begin position="129"/>
        <end position="144"/>
    </location>
</feature>
<dbReference type="GO" id="GO:0043565">
    <property type="term" value="F:sequence-specific DNA binding"/>
    <property type="evidence" value="ECO:0007669"/>
    <property type="project" value="InterPro"/>
</dbReference>
<dbReference type="GO" id="GO:0006355">
    <property type="term" value="P:regulation of DNA-templated transcription"/>
    <property type="evidence" value="ECO:0007669"/>
    <property type="project" value="InterPro"/>
</dbReference>
<dbReference type="SMART" id="SM00401">
    <property type="entry name" value="ZnF_GATA"/>
    <property type="match status" value="1"/>
</dbReference>
<feature type="region of interest" description="Disordered" evidence="2">
    <location>
        <begin position="220"/>
        <end position="254"/>
    </location>
</feature>
<reference evidence="4" key="1">
    <citation type="submission" date="2023-10" db="EMBL/GenBank/DDBJ databases">
        <authorList>
            <person name="Noh H."/>
        </authorList>
    </citation>
    <scope>NUCLEOTIDE SEQUENCE</scope>
    <source>
        <strain evidence="4">DUCC4014</strain>
    </source>
</reference>
<evidence type="ECO:0000256" key="1">
    <source>
        <dbReference type="PROSITE-ProRule" id="PRU00094"/>
    </source>
</evidence>
<dbReference type="InterPro" id="IPR013088">
    <property type="entry name" value="Znf_NHR/GATA"/>
</dbReference>
<evidence type="ECO:0000313" key="5">
    <source>
        <dbReference type="Proteomes" id="UP000827549"/>
    </source>
</evidence>
<name>A0AAF1BJX2_9TREE</name>
<dbReference type="GeneID" id="87807113"/>
<evidence type="ECO:0000313" key="4">
    <source>
        <dbReference type="EMBL" id="WOO80355.1"/>
    </source>
</evidence>